<keyword evidence="2" id="KW-1185">Reference proteome</keyword>
<sequence>MTNISKGLSINQMPFTNHKLGTGVSALLHWFQGFGLIKII</sequence>
<dbReference type="Proteomes" id="UP001217083">
    <property type="component" value="Unassembled WGS sequence"/>
</dbReference>
<evidence type="ECO:0000313" key="1">
    <source>
        <dbReference type="EMBL" id="MDF0708836.1"/>
    </source>
</evidence>
<dbReference type="EMBL" id="JARFVA010000007">
    <property type="protein sequence ID" value="MDF0708836.1"/>
    <property type="molecule type" value="Genomic_DNA"/>
</dbReference>
<reference evidence="1 2" key="1">
    <citation type="submission" date="2023-03" db="EMBL/GenBank/DDBJ databases">
        <title>Muricauda XX sp. nov. and Muricauda XXX sp. nov., two novel species isolated from Okinawa Trough.</title>
        <authorList>
            <person name="Cao W."/>
            <person name="Deng X."/>
        </authorList>
    </citation>
    <scope>NUCLEOTIDE SEQUENCE [LARGE SCALE GENOMIC DNA]</scope>
    <source>
        <strain evidence="1 2">81s02</strain>
    </source>
</reference>
<comment type="caution">
    <text evidence="1">The sequence shown here is derived from an EMBL/GenBank/DDBJ whole genome shotgun (WGS) entry which is preliminary data.</text>
</comment>
<organism evidence="1 2">
    <name type="scientific">Flagellimonas okinawensis</name>
    <dbReference type="NCBI Taxonomy" id="3031324"/>
    <lineage>
        <taxon>Bacteria</taxon>
        <taxon>Pseudomonadati</taxon>
        <taxon>Bacteroidota</taxon>
        <taxon>Flavobacteriia</taxon>
        <taxon>Flavobacteriales</taxon>
        <taxon>Flavobacteriaceae</taxon>
        <taxon>Flagellimonas</taxon>
    </lineage>
</organism>
<gene>
    <name evidence="1" type="ORF">PY091_16590</name>
</gene>
<proteinExistence type="predicted"/>
<evidence type="ECO:0000313" key="2">
    <source>
        <dbReference type="Proteomes" id="UP001217083"/>
    </source>
</evidence>
<dbReference type="RefSeq" id="WP_275650632.1">
    <property type="nucleotide sequence ID" value="NZ_JARFVA010000007.1"/>
</dbReference>
<name>A0ABT5XTD3_9FLAO</name>
<accession>A0ABT5XTD3</accession>
<protein>
    <submittedName>
        <fullName evidence="1">Uncharacterized protein</fullName>
    </submittedName>
</protein>